<evidence type="ECO:0000256" key="2">
    <source>
        <dbReference type="SAM" id="MobiDB-lite"/>
    </source>
</evidence>
<gene>
    <name evidence="3" type="ORF">B0A48_18698</name>
</gene>
<dbReference type="InterPro" id="IPR001138">
    <property type="entry name" value="Zn2Cys6_DnaBD"/>
</dbReference>
<dbReference type="GO" id="GO:0000981">
    <property type="term" value="F:DNA-binding transcription factor activity, RNA polymerase II-specific"/>
    <property type="evidence" value="ECO:0007669"/>
    <property type="project" value="InterPro"/>
</dbReference>
<feature type="region of interest" description="Disordered" evidence="2">
    <location>
        <begin position="142"/>
        <end position="172"/>
    </location>
</feature>
<keyword evidence="4" id="KW-1185">Reference proteome</keyword>
<dbReference type="OrthoDB" id="10261408at2759"/>
<feature type="compositionally biased region" description="Basic and acidic residues" evidence="2">
    <location>
        <begin position="271"/>
        <end position="281"/>
    </location>
</feature>
<dbReference type="CDD" id="cd00067">
    <property type="entry name" value="GAL4"/>
    <property type="match status" value="1"/>
</dbReference>
<dbReference type="InParanoid" id="A0A1V8S7S4"/>
<dbReference type="EMBL" id="NAJO01000144">
    <property type="protein sequence ID" value="OQN95172.1"/>
    <property type="molecule type" value="Genomic_DNA"/>
</dbReference>
<accession>A0A1V8S7S4</accession>
<comment type="caution">
    <text evidence="3">The sequence shown here is derived from an EMBL/GenBank/DDBJ whole genome shotgun (WGS) entry which is preliminary data.</text>
</comment>
<dbReference type="GO" id="GO:0008270">
    <property type="term" value="F:zinc ion binding"/>
    <property type="evidence" value="ECO:0007669"/>
    <property type="project" value="InterPro"/>
</dbReference>
<dbReference type="Proteomes" id="UP000192596">
    <property type="component" value="Unassembled WGS sequence"/>
</dbReference>
<evidence type="ECO:0000313" key="3">
    <source>
        <dbReference type="EMBL" id="OQN95172.1"/>
    </source>
</evidence>
<keyword evidence="1" id="KW-0539">Nucleus</keyword>
<protein>
    <submittedName>
        <fullName evidence="3">Uncharacterized protein</fullName>
    </submittedName>
</protein>
<name>A0A1V8S7S4_9PEZI</name>
<feature type="region of interest" description="Disordered" evidence="2">
    <location>
        <begin position="266"/>
        <end position="287"/>
    </location>
</feature>
<evidence type="ECO:0000313" key="4">
    <source>
        <dbReference type="Proteomes" id="UP000192596"/>
    </source>
</evidence>
<proteinExistence type="predicted"/>
<reference evidence="4" key="1">
    <citation type="submission" date="2017-03" db="EMBL/GenBank/DDBJ databases">
        <title>Genomes of endolithic fungi from Antarctica.</title>
        <authorList>
            <person name="Coleine C."/>
            <person name="Masonjones S."/>
            <person name="Stajich J.E."/>
        </authorList>
    </citation>
    <scope>NUCLEOTIDE SEQUENCE [LARGE SCALE GENOMIC DNA]</scope>
    <source>
        <strain evidence="4">CCFEE 5527</strain>
    </source>
</reference>
<dbReference type="AlphaFoldDB" id="A0A1V8S7S4"/>
<evidence type="ECO:0000256" key="1">
    <source>
        <dbReference type="ARBA" id="ARBA00023242"/>
    </source>
</evidence>
<organism evidence="3 4">
    <name type="scientific">Cryoendolithus antarcticus</name>
    <dbReference type="NCBI Taxonomy" id="1507870"/>
    <lineage>
        <taxon>Eukaryota</taxon>
        <taxon>Fungi</taxon>
        <taxon>Dikarya</taxon>
        <taxon>Ascomycota</taxon>
        <taxon>Pezizomycotina</taxon>
        <taxon>Dothideomycetes</taxon>
        <taxon>Dothideomycetidae</taxon>
        <taxon>Cladosporiales</taxon>
        <taxon>Cladosporiaceae</taxon>
        <taxon>Cryoendolithus</taxon>
    </lineage>
</organism>
<sequence>MSGSRAVGFATWIDGEASSTVDALHEEQSAGNKNKRFQGKQACQQCRRRKIKVILTLLHPHCLQHADSDALVRRNPAKVQVLWQGQVDVQSKIQHELEAHASLISTLRTLLSDAAVEVLHRLREGQYDGILIGRRESQDGTEVQHASFPWEYPVDNAKDDASGEDDEANSDATVSLPQSYTQSIGYNMALSSSQQSTQVPSMPFTRMPQVDQNLPHPGYYAPYMAYQTPAGGQQSLSMGIPAEQLRHGRMEMFQQVSLQVSQQFHMGPPAEESHIATEQRSKRAPPH</sequence>